<dbReference type="PATRIC" id="fig|86176.4.peg.996"/>
<keyword evidence="4" id="KW-0574">Periplasm</keyword>
<evidence type="ECO:0000313" key="6">
    <source>
        <dbReference type="EMBL" id="KPX95327.1"/>
    </source>
</evidence>
<evidence type="ECO:0000313" key="7">
    <source>
        <dbReference type="Proteomes" id="UP000050455"/>
    </source>
</evidence>
<dbReference type="InterPro" id="IPR001188">
    <property type="entry name" value="Sperm_putr-bd"/>
</dbReference>
<dbReference type="PANTHER" id="PTHR30222">
    <property type="entry name" value="SPERMIDINE/PUTRESCINE-BINDING PERIPLASMIC PROTEIN"/>
    <property type="match status" value="1"/>
</dbReference>
<proteinExistence type="predicted"/>
<evidence type="ECO:0000256" key="3">
    <source>
        <dbReference type="ARBA" id="ARBA00022729"/>
    </source>
</evidence>
<evidence type="ECO:0000256" key="1">
    <source>
        <dbReference type="ARBA" id="ARBA00004418"/>
    </source>
</evidence>
<protein>
    <submittedName>
        <fullName evidence="6">Putrescine-binding periplasmic protein</fullName>
    </submittedName>
</protein>
<dbReference type="GO" id="GO:0019808">
    <property type="term" value="F:polyamine binding"/>
    <property type="evidence" value="ECO:0007669"/>
    <property type="project" value="InterPro"/>
</dbReference>
<feature type="signal peptide" evidence="5">
    <location>
        <begin position="1"/>
        <end position="20"/>
    </location>
</feature>
<keyword evidence="2" id="KW-0813">Transport</keyword>
<name>A0A0N8S690_9PSED</name>
<dbReference type="PRINTS" id="PR00909">
    <property type="entry name" value="SPERMDNBNDNG"/>
</dbReference>
<dbReference type="Pfam" id="PF13416">
    <property type="entry name" value="SBP_bac_8"/>
    <property type="match status" value="1"/>
</dbReference>
<dbReference type="EMBL" id="LJQT01000033">
    <property type="protein sequence ID" value="KPX95327.1"/>
    <property type="molecule type" value="Genomic_DNA"/>
</dbReference>
<dbReference type="PIRSF" id="PIRSF019574">
    <property type="entry name" value="Periplasmic_polyamine_BP"/>
    <property type="match status" value="1"/>
</dbReference>
<evidence type="ECO:0000256" key="4">
    <source>
        <dbReference type="ARBA" id="ARBA00022764"/>
    </source>
</evidence>
<gene>
    <name evidence="6" type="ORF">ALO64_04837</name>
</gene>
<dbReference type="GO" id="GO:0042597">
    <property type="term" value="C:periplasmic space"/>
    <property type="evidence" value="ECO:0007669"/>
    <property type="project" value="UniProtKB-SubCell"/>
</dbReference>
<dbReference type="Gene3D" id="3.40.190.10">
    <property type="entry name" value="Periplasmic binding protein-like II"/>
    <property type="match status" value="2"/>
</dbReference>
<accession>A0A0N8S690</accession>
<feature type="chain" id="PRO_5006031359" evidence="5">
    <location>
        <begin position="21"/>
        <end position="361"/>
    </location>
</feature>
<evidence type="ECO:0000256" key="5">
    <source>
        <dbReference type="SAM" id="SignalP"/>
    </source>
</evidence>
<organism evidence="6 7">
    <name type="scientific">Pseudomonas meliae</name>
    <dbReference type="NCBI Taxonomy" id="86176"/>
    <lineage>
        <taxon>Bacteria</taxon>
        <taxon>Pseudomonadati</taxon>
        <taxon>Pseudomonadota</taxon>
        <taxon>Gammaproteobacteria</taxon>
        <taxon>Pseudomonadales</taxon>
        <taxon>Pseudomonadaceae</taxon>
        <taxon>Pseudomonas</taxon>
    </lineage>
</organism>
<sequence>MKMLRKSLAALMLLASTSHAAETVNIYNWTDYIAPDTLKNFEAATGFKTSYETFETNETLNTKLIAGHSGYDLVFPSIHFMGRQIENGLLKTLDKRQLPNWKNLNPVLLKALEGSDPGNQHGFPYLWGSTGIGYDMAKVKAILGKDTPLDSWDLVLKPENMKKLAQCGVAFLDSAPALIPIALNYLGLPPHSEVPDDYKKAKALLDEVRPYVRNFSSADYIGDLATGKICVAVGYSGDISLAQEQAQKAGNNITISYVVPKEGAPMWFDMIAIPADAPDVKGAYAFMNYLLRPEVIANITNTVHYANGNEKADALINPGLWTDTTVYPDADMLSRLFVMSQVPVDIEAMRQKLWKEFKADK</sequence>
<dbReference type="InterPro" id="IPR006059">
    <property type="entry name" value="SBP"/>
</dbReference>
<dbReference type="PANTHER" id="PTHR30222:SF12">
    <property type="entry name" value="NORSPERMIDINE SENSOR"/>
    <property type="match status" value="1"/>
</dbReference>
<dbReference type="SUPFAM" id="SSF53850">
    <property type="entry name" value="Periplasmic binding protein-like II"/>
    <property type="match status" value="1"/>
</dbReference>
<comment type="subcellular location">
    <subcellularLocation>
        <location evidence="1">Periplasm</location>
    </subcellularLocation>
</comment>
<dbReference type="CDD" id="cd13659">
    <property type="entry name" value="PBP2_PotF"/>
    <property type="match status" value="1"/>
</dbReference>
<dbReference type="Proteomes" id="UP000050455">
    <property type="component" value="Unassembled WGS sequence"/>
</dbReference>
<evidence type="ECO:0000256" key="2">
    <source>
        <dbReference type="ARBA" id="ARBA00022448"/>
    </source>
</evidence>
<dbReference type="GO" id="GO:0015846">
    <property type="term" value="P:polyamine transport"/>
    <property type="evidence" value="ECO:0007669"/>
    <property type="project" value="InterPro"/>
</dbReference>
<keyword evidence="7" id="KW-1185">Reference proteome</keyword>
<comment type="caution">
    <text evidence="6">The sequence shown here is derived from an EMBL/GenBank/DDBJ whole genome shotgun (WGS) entry which is preliminary data.</text>
</comment>
<dbReference type="AlphaFoldDB" id="A0A0N8S690"/>
<keyword evidence="3 5" id="KW-0732">Signal</keyword>
<reference evidence="6 7" key="1">
    <citation type="submission" date="2015-09" db="EMBL/GenBank/DDBJ databases">
        <title>Genome announcement of multiple Pseudomonas syringae strains.</title>
        <authorList>
            <person name="Thakur S."/>
            <person name="Wang P.W."/>
            <person name="Gong Y."/>
            <person name="Weir B.S."/>
            <person name="Guttman D.S."/>
        </authorList>
    </citation>
    <scope>NUCLEOTIDE SEQUENCE [LARGE SCALE GENOMIC DNA]</scope>
    <source>
        <strain evidence="6 7">ICMP6289</strain>
    </source>
</reference>